<dbReference type="InterPro" id="IPR030869">
    <property type="entry name" value="MqnD"/>
</dbReference>
<dbReference type="SUPFAM" id="SSF53850">
    <property type="entry name" value="Periplasmic binding protein-like II"/>
    <property type="match status" value="1"/>
</dbReference>
<comment type="similarity">
    <text evidence="4">Belongs to the MqnA/MqnD family. MqnD subfamily.</text>
</comment>
<feature type="binding site" evidence="4">
    <location>
        <begin position="107"/>
        <end position="108"/>
    </location>
    <ligand>
        <name>substrate</name>
    </ligand>
</feature>
<evidence type="ECO:0000256" key="4">
    <source>
        <dbReference type="HAMAP-Rule" id="MF_00996"/>
    </source>
</evidence>
<dbReference type="EMBL" id="LJJB01000013">
    <property type="protein sequence ID" value="KQL44896.1"/>
    <property type="molecule type" value="Genomic_DNA"/>
</dbReference>
<dbReference type="Proteomes" id="UP000051063">
    <property type="component" value="Unassembled WGS sequence"/>
</dbReference>
<proteinExistence type="inferred from homology"/>
<accession>A0ABR5N3S4</accession>
<dbReference type="PANTHER" id="PTHR37167">
    <property type="entry name" value="1,4-DIHYDROXY-6-NAPHTOATE SYNTHASE"/>
    <property type="match status" value="1"/>
</dbReference>
<comment type="pathway">
    <text evidence="1 4">Quinol/quinone metabolism; menaquinone biosynthesis.</text>
</comment>
<comment type="catalytic activity">
    <reaction evidence="4">
        <text>cyclic dehypoxanthinylfutalosinate = 1,4-dihydroxy-6-naphthoate + dihydroxyacetone</text>
        <dbReference type="Rhea" id="RHEA:33087"/>
        <dbReference type="ChEBI" id="CHEBI:16016"/>
        <dbReference type="ChEBI" id="CHEBI:64254"/>
        <dbReference type="ChEBI" id="CHEBI:64270"/>
        <dbReference type="EC" id="4.1.99.29"/>
    </reaction>
</comment>
<dbReference type="Pfam" id="PF02621">
    <property type="entry name" value="VitK2_biosynth"/>
    <property type="match status" value="1"/>
</dbReference>
<organism evidence="5 6">
    <name type="scientific">Brevibacillus choshinensis</name>
    <dbReference type="NCBI Taxonomy" id="54911"/>
    <lineage>
        <taxon>Bacteria</taxon>
        <taxon>Bacillati</taxon>
        <taxon>Bacillota</taxon>
        <taxon>Bacilli</taxon>
        <taxon>Bacillales</taxon>
        <taxon>Paenibacillaceae</taxon>
        <taxon>Brevibacillus</taxon>
    </lineage>
</organism>
<dbReference type="EC" id="4.1.99.29" evidence="4"/>
<keyword evidence="3 4" id="KW-0456">Lyase</keyword>
<feature type="binding site" evidence="4">
    <location>
        <begin position="53"/>
        <end position="55"/>
    </location>
    <ligand>
        <name>substrate</name>
    </ligand>
</feature>
<comment type="function">
    <text evidence="4">Catalyzes the conversion of cyclic dehypoxanthine futalosine (cyclic DHFL) into 1,4-dihydroxy-6-naphthoate, a step in the biosynthesis of menaquinone (MK, vitamin K2).</text>
</comment>
<reference evidence="5 6" key="1">
    <citation type="submission" date="2015-09" db="EMBL/GenBank/DDBJ databases">
        <title>Genome sequencing project for genomic taxonomy and phylogenomics of Bacillus-like bacteria.</title>
        <authorList>
            <person name="Liu B."/>
            <person name="Wang J."/>
            <person name="Zhu Y."/>
            <person name="Liu G."/>
            <person name="Chen Q."/>
            <person name="Chen Z."/>
            <person name="Lan J."/>
            <person name="Che J."/>
            <person name="Ge C."/>
            <person name="Shi H."/>
            <person name="Pan Z."/>
            <person name="Liu X."/>
        </authorList>
    </citation>
    <scope>NUCLEOTIDE SEQUENCE [LARGE SCALE GENOMIC DNA]</scope>
    <source>
        <strain evidence="5 6">DSM 8552</strain>
    </source>
</reference>
<evidence type="ECO:0000313" key="5">
    <source>
        <dbReference type="EMBL" id="KQL44896.1"/>
    </source>
</evidence>
<gene>
    <name evidence="4" type="primary">mqnD</name>
    <name evidence="5" type="ORF">AN963_26525</name>
</gene>
<evidence type="ECO:0000256" key="2">
    <source>
        <dbReference type="ARBA" id="ARBA00022428"/>
    </source>
</evidence>
<evidence type="ECO:0000256" key="3">
    <source>
        <dbReference type="ARBA" id="ARBA00023239"/>
    </source>
</evidence>
<name>A0ABR5N3S4_BRECH</name>
<protein>
    <recommendedName>
        <fullName evidence="4">1,4-dihydroxy-6-naphtoate synthase</fullName>
        <ecNumber evidence="4">4.1.99.29</ecNumber>
    </recommendedName>
    <alternativeName>
        <fullName evidence="4">Menaquinone biosynthetic enzyme MqnD</fullName>
    </alternativeName>
</protein>
<keyword evidence="6" id="KW-1185">Reference proteome</keyword>
<dbReference type="CDD" id="cd13635">
    <property type="entry name" value="PBP2_Ttha1568_Mqnd"/>
    <property type="match status" value="1"/>
</dbReference>
<keyword evidence="2 4" id="KW-0474">Menaquinone biosynthesis</keyword>
<comment type="caution">
    <text evidence="5">The sequence shown here is derived from an EMBL/GenBank/DDBJ whole genome shotgun (WGS) entry which is preliminary data.</text>
</comment>
<dbReference type="HAMAP" id="MF_00996">
    <property type="entry name" value="MqnD"/>
    <property type="match status" value="1"/>
</dbReference>
<sequence length="276" mass="30106">MKIAFSPCPNDTFVFHAWAHGLIPGAPELDIMYADIDITNHLAINTEGPEVMKISYAALPWVLKDYALIPCGGALGRGCGPLVLTQDSSDPAQLSGKRVAVPSERSTAYLLFRLWAAQNVPGGVGEIVVMPFHEIMPAVRDGKIDAGLVIHEARFTYQNYGLTLMTDLGNWWESDTGLPIPLGAIIARRSMDIDSLTKWTRASVECAWAHPQASKEYVACHAQEMAPEVTQAHIDLYVNEFTRDLGEDGFAAITALLSRAADEGLVPKFDLALLRS</sequence>
<dbReference type="Gene3D" id="3.40.190.10">
    <property type="entry name" value="Periplasmic binding protein-like II"/>
    <property type="match status" value="2"/>
</dbReference>
<evidence type="ECO:0000256" key="1">
    <source>
        <dbReference type="ARBA" id="ARBA00004863"/>
    </source>
</evidence>
<feature type="active site" description="Proton acceptor" evidence="4">
    <location>
        <position position="151"/>
    </location>
</feature>
<dbReference type="InterPro" id="IPR003773">
    <property type="entry name" value="Menaquinone_biosynth"/>
</dbReference>
<dbReference type="PANTHER" id="PTHR37167:SF1">
    <property type="entry name" value="1,4-DIHYDROXY-6-NAPHTOATE SYNTHASE"/>
    <property type="match status" value="1"/>
</dbReference>
<dbReference type="RefSeq" id="WP_055747490.1">
    <property type="nucleotide sequence ID" value="NZ_LJJB01000013.1"/>
</dbReference>
<evidence type="ECO:0000313" key="6">
    <source>
        <dbReference type="Proteomes" id="UP000051063"/>
    </source>
</evidence>